<dbReference type="RefSeq" id="XP_012654720.1">
    <property type="nucleotide sequence ID" value="XM_012799266.1"/>
</dbReference>
<dbReference type="Proteomes" id="UP000009168">
    <property type="component" value="Unassembled WGS sequence"/>
</dbReference>
<reference evidence="2" key="1">
    <citation type="journal article" date="2006" name="PLoS Biol.">
        <title>Macronuclear genome sequence of the ciliate Tetrahymena thermophila, a model eukaryote.</title>
        <authorList>
            <person name="Eisen J.A."/>
            <person name="Coyne R.S."/>
            <person name="Wu M."/>
            <person name="Wu D."/>
            <person name="Thiagarajan M."/>
            <person name="Wortman J.R."/>
            <person name="Badger J.H."/>
            <person name="Ren Q."/>
            <person name="Amedeo P."/>
            <person name="Jones K.M."/>
            <person name="Tallon L.J."/>
            <person name="Delcher A.L."/>
            <person name="Salzberg S.L."/>
            <person name="Silva J.C."/>
            <person name="Haas B.J."/>
            <person name="Majoros W.H."/>
            <person name="Farzad M."/>
            <person name="Carlton J.M."/>
            <person name="Smith R.K. Jr."/>
            <person name="Garg J."/>
            <person name="Pearlman R.E."/>
            <person name="Karrer K.M."/>
            <person name="Sun L."/>
            <person name="Manning G."/>
            <person name="Elde N.C."/>
            <person name="Turkewitz A.P."/>
            <person name="Asai D.J."/>
            <person name="Wilkes D.E."/>
            <person name="Wang Y."/>
            <person name="Cai H."/>
            <person name="Collins K."/>
            <person name="Stewart B.A."/>
            <person name="Lee S.R."/>
            <person name="Wilamowska K."/>
            <person name="Weinberg Z."/>
            <person name="Ruzzo W.L."/>
            <person name="Wloga D."/>
            <person name="Gaertig J."/>
            <person name="Frankel J."/>
            <person name="Tsao C.-C."/>
            <person name="Gorovsky M.A."/>
            <person name="Keeling P.J."/>
            <person name="Waller R.F."/>
            <person name="Patron N.J."/>
            <person name="Cherry J.M."/>
            <person name="Stover N.A."/>
            <person name="Krieger C.J."/>
            <person name="del Toro C."/>
            <person name="Ryder H.F."/>
            <person name="Williamson S.C."/>
            <person name="Barbeau R.A."/>
            <person name="Hamilton E.P."/>
            <person name="Orias E."/>
        </authorList>
    </citation>
    <scope>NUCLEOTIDE SEQUENCE [LARGE SCALE GENOMIC DNA]</scope>
    <source>
        <strain evidence="2">SB210</strain>
    </source>
</reference>
<organism evidence="1 2">
    <name type="scientific">Tetrahymena thermophila (strain SB210)</name>
    <dbReference type="NCBI Taxonomy" id="312017"/>
    <lineage>
        <taxon>Eukaryota</taxon>
        <taxon>Sar</taxon>
        <taxon>Alveolata</taxon>
        <taxon>Ciliophora</taxon>
        <taxon>Intramacronucleata</taxon>
        <taxon>Oligohymenophorea</taxon>
        <taxon>Hymenostomatida</taxon>
        <taxon>Tetrahymenina</taxon>
        <taxon>Tetrahymenidae</taxon>
        <taxon>Tetrahymena</taxon>
    </lineage>
</organism>
<proteinExistence type="predicted"/>
<evidence type="ECO:0000313" key="1">
    <source>
        <dbReference type="EMBL" id="EWS72742.1"/>
    </source>
</evidence>
<accession>W7X5S1</accession>
<dbReference type="EMBL" id="GG662547">
    <property type="protein sequence ID" value="EWS72742.1"/>
    <property type="molecule type" value="Genomic_DNA"/>
</dbReference>
<dbReference type="InParanoid" id="W7X5S1"/>
<sequence length="113" mass="12479">MYVVKLQPLVTVHALAQVQYWAKEFVKPHVFIQAEQIAKKGAQFGSAAPAQPVAQGFGTFQKQQLIQFTALVAGNGLQDDAEQTALLAISTSNNTKIYFIFRCLSLFDSFFPP</sequence>
<protein>
    <submittedName>
        <fullName evidence="1">Uncharacterized protein</fullName>
    </submittedName>
</protein>
<gene>
    <name evidence="1" type="ORF">TTHERM_000557969</name>
</gene>
<dbReference type="KEGG" id="tet:TTHERM_000557969"/>
<name>W7X5S1_TETTS</name>
<evidence type="ECO:0000313" key="2">
    <source>
        <dbReference type="Proteomes" id="UP000009168"/>
    </source>
</evidence>
<dbReference type="GeneID" id="24439561"/>
<dbReference type="AlphaFoldDB" id="W7X5S1"/>
<keyword evidence="2" id="KW-1185">Reference proteome</keyword>